<evidence type="ECO:0000313" key="2">
    <source>
        <dbReference type="Proteomes" id="UP000669060"/>
    </source>
</evidence>
<accession>A0ABS3TM04</accession>
<dbReference type="RefSeq" id="WP_208311450.1">
    <property type="nucleotide sequence ID" value="NZ_JAELYA010000001.1"/>
</dbReference>
<gene>
    <name evidence="1" type="ORF">JFY56_00055</name>
</gene>
<reference evidence="1 2" key="1">
    <citation type="submission" date="2020-12" db="EMBL/GenBank/DDBJ databases">
        <title>Pseudomonas schmalbachii sp. nov. isolated from millipede gut.</title>
        <authorList>
            <person name="Shelomi M."/>
        </authorList>
    </citation>
    <scope>NUCLEOTIDE SEQUENCE [LARGE SCALE GENOMIC DNA]</scope>
    <source>
        <strain evidence="1 2">Milli4</strain>
    </source>
</reference>
<dbReference type="Proteomes" id="UP000669060">
    <property type="component" value="Unassembled WGS sequence"/>
</dbReference>
<keyword evidence="2" id="KW-1185">Reference proteome</keyword>
<dbReference type="EMBL" id="JAELYA010000001">
    <property type="protein sequence ID" value="MBO3273614.1"/>
    <property type="molecule type" value="Genomic_DNA"/>
</dbReference>
<protein>
    <submittedName>
        <fullName evidence="1">Uncharacterized protein</fullName>
    </submittedName>
</protein>
<name>A0ABS3TM04_9PSED</name>
<evidence type="ECO:0000313" key="1">
    <source>
        <dbReference type="EMBL" id="MBO3273614.1"/>
    </source>
</evidence>
<proteinExistence type="predicted"/>
<comment type="caution">
    <text evidence="1">The sequence shown here is derived from an EMBL/GenBank/DDBJ whole genome shotgun (WGS) entry which is preliminary data.</text>
</comment>
<sequence length="132" mass="15191">MSDYTVYMGDIVRSVLGSEYFLEDITGGWSEFSLVVTVADPDECSGCYGYAYDDNGDWYAATPKVRDIEDSVIAYREALKAEYEVGFKKILFQFNKKTRRVNVQFEFEDSGRWKITPSNLDEMIATLRPNLF</sequence>
<organism evidence="1 2">
    <name type="scientific">Pseudomonas schmalbachii</name>
    <dbReference type="NCBI Taxonomy" id="2816993"/>
    <lineage>
        <taxon>Bacteria</taxon>
        <taxon>Pseudomonadati</taxon>
        <taxon>Pseudomonadota</taxon>
        <taxon>Gammaproteobacteria</taxon>
        <taxon>Pseudomonadales</taxon>
        <taxon>Pseudomonadaceae</taxon>
        <taxon>Pseudomonas</taxon>
    </lineage>
</organism>